<evidence type="ECO:0000256" key="5">
    <source>
        <dbReference type="ARBA" id="ARBA00023004"/>
    </source>
</evidence>
<dbReference type="GO" id="GO:0006805">
    <property type="term" value="P:xenobiotic metabolic process"/>
    <property type="evidence" value="ECO:0007669"/>
    <property type="project" value="TreeGrafter"/>
</dbReference>
<comment type="cofactor">
    <cofactor evidence="1 7">
        <name>heme</name>
        <dbReference type="ChEBI" id="CHEBI:30413"/>
    </cofactor>
</comment>
<dbReference type="GO" id="GO:0020037">
    <property type="term" value="F:heme binding"/>
    <property type="evidence" value="ECO:0007669"/>
    <property type="project" value="InterPro"/>
</dbReference>
<name>A0A7I8XDR2_BURXY</name>
<keyword evidence="4 8" id="KW-0560">Oxidoreductase</keyword>
<keyword evidence="6 8" id="KW-0503">Monooxygenase</keyword>
<dbReference type="AlphaFoldDB" id="A0A7I8XDR2"/>
<dbReference type="GO" id="GO:0005737">
    <property type="term" value="C:cytoplasm"/>
    <property type="evidence" value="ECO:0007669"/>
    <property type="project" value="TreeGrafter"/>
</dbReference>
<gene>
    <name evidence="9" type="ORF">BXYJ_LOCUS8089</name>
</gene>
<accession>A0A7I8XDR2</accession>
<dbReference type="FunFam" id="1.10.630.10:FF:000036">
    <property type="entry name" value="CYtochrome P450 family"/>
    <property type="match status" value="1"/>
</dbReference>
<dbReference type="PANTHER" id="PTHR24300:SF375">
    <property type="entry name" value="CYTOCHROME P450 FAMILY"/>
    <property type="match status" value="1"/>
</dbReference>
<dbReference type="Gene3D" id="1.10.630.10">
    <property type="entry name" value="Cytochrome P450"/>
    <property type="match status" value="1"/>
</dbReference>
<dbReference type="InterPro" id="IPR001128">
    <property type="entry name" value="Cyt_P450"/>
</dbReference>
<dbReference type="GO" id="GO:0005506">
    <property type="term" value="F:iron ion binding"/>
    <property type="evidence" value="ECO:0007669"/>
    <property type="project" value="InterPro"/>
</dbReference>
<dbReference type="SMR" id="A0A7I8XDR2"/>
<evidence type="ECO:0000256" key="2">
    <source>
        <dbReference type="ARBA" id="ARBA00010617"/>
    </source>
</evidence>
<dbReference type="EMBL" id="CAJFDI010000004">
    <property type="protein sequence ID" value="CAD5224529.1"/>
    <property type="molecule type" value="Genomic_DNA"/>
</dbReference>
<evidence type="ECO:0000256" key="8">
    <source>
        <dbReference type="RuleBase" id="RU000461"/>
    </source>
</evidence>
<dbReference type="PRINTS" id="PR00385">
    <property type="entry name" value="P450"/>
</dbReference>
<feature type="binding site" description="axial binding residue" evidence="7">
    <location>
        <position position="445"/>
    </location>
    <ligand>
        <name>heme</name>
        <dbReference type="ChEBI" id="CHEBI:30413"/>
    </ligand>
    <ligandPart>
        <name>Fe</name>
        <dbReference type="ChEBI" id="CHEBI:18248"/>
    </ligandPart>
</feature>
<sequence length="497" mass="57852">MIFYLLLLLISYFLFQKYYWSRRNLPSGPFPLPIVGNIFDLLRENRWERKFSKWRSTYGSVYTYYLGDLPVVAVCDYDDMVKYFVKKGDLFADRYIADFSMNLLRGGEYGVISTNGEVWREQRRFALKVLRDFGLGKNQMEERILAELHYTLNVINRKIEEGKEEIDLIPVTDMAVGSIINAIMSGYRFTEGHEEEFYTIKKLTTEIMNCFMSAGANLVFNNPWLYTVPVVNRRARSAVRLMHEIFEYLNSQIQHHLKENDYSHDAEATDFIDAFLLEKARRERDGEDAGIYHVQQLRNVCFDMWIGGQETTSSTITWIIAFMIRYPEAQAKMQRELDAVIGSKRIVRNEDRPDLPYTNAVIMECQRSCNLFSQNVLRVAAEDTEIKGYAIKKGTIVVPQVSVLFQNPKIFPEPHKFDPDRFIDQNGKLRQVEELIPFSLGKRICLGEGMARMELFIFTANLFNQYKFESGKVPPSLQKLHGASTMTESYTCVISRR</sequence>
<dbReference type="InterPro" id="IPR036396">
    <property type="entry name" value="Cyt_P450_sf"/>
</dbReference>
<evidence type="ECO:0000256" key="3">
    <source>
        <dbReference type="ARBA" id="ARBA00022723"/>
    </source>
</evidence>
<evidence type="ECO:0000256" key="6">
    <source>
        <dbReference type="ARBA" id="ARBA00023033"/>
    </source>
</evidence>
<keyword evidence="7 8" id="KW-0349">Heme</keyword>
<keyword evidence="3 7" id="KW-0479">Metal-binding</keyword>
<dbReference type="PRINTS" id="PR00463">
    <property type="entry name" value="EP450I"/>
</dbReference>
<evidence type="ECO:0000256" key="7">
    <source>
        <dbReference type="PIRSR" id="PIRSR602401-1"/>
    </source>
</evidence>
<comment type="similarity">
    <text evidence="2 8">Belongs to the cytochrome P450 family.</text>
</comment>
<dbReference type="InterPro" id="IPR017972">
    <property type="entry name" value="Cyt_P450_CS"/>
</dbReference>
<keyword evidence="10" id="KW-1185">Reference proteome</keyword>
<reference evidence="9" key="1">
    <citation type="submission" date="2020-09" db="EMBL/GenBank/DDBJ databases">
        <authorList>
            <person name="Kikuchi T."/>
        </authorList>
    </citation>
    <scope>NUCLEOTIDE SEQUENCE</scope>
    <source>
        <strain evidence="9">Ka4C1</strain>
    </source>
</reference>
<dbReference type="GO" id="GO:0006082">
    <property type="term" value="P:organic acid metabolic process"/>
    <property type="evidence" value="ECO:0007669"/>
    <property type="project" value="TreeGrafter"/>
</dbReference>
<dbReference type="PROSITE" id="PS00086">
    <property type="entry name" value="CYTOCHROME_P450"/>
    <property type="match status" value="1"/>
</dbReference>
<dbReference type="Proteomes" id="UP000582659">
    <property type="component" value="Unassembled WGS sequence"/>
</dbReference>
<evidence type="ECO:0000256" key="1">
    <source>
        <dbReference type="ARBA" id="ARBA00001971"/>
    </source>
</evidence>
<dbReference type="OrthoDB" id="1055148at2759"/>
<evidence type="ECO:0000256" key="4">
    <source>
        <dbReference type="ARBA" id="ARBA00023002"/>
    </source>
</evidence>
<dbReference type="InterPro" id="IPR002401">
    <property type="entry name" value="Cyt_P450_E_grp-I"/>
</dbReference>
<dbReference type="InterPro" id="IPR050182">
    <property type="entry name" value="Cytochrome_P450_fam2"/>
</dbReference>
<keyword evidence="5 7" id="KW-0408">Iron</keyword>
<proteinExistence type="inferred from homology"/>
<evidence type="ECO:0000313" key="9">
    <source>
        <dbReference type="EMBL" id="CAD5224529.1"/>
    </source>
</evidence>
<organism evidence="9 10">
    <name type="scientific">Bursaphelenchus xylophilus</name>
    <name type="common">Pinewood nematode worm</name>
    <name type="synonym">Aphelenchoides xylophilus</name>
    <dbReference type="NCBI Taxonomy" id="6326"/>
    <lineage>
        <taxon>Eukaryota</taxon>
        <taxon>Metazoa</taxon>
        <taxon>Ecdysozoa</taxon>
        <taxon>Nematoda</taxon>
        <taxon>Chromadorea</taxon>
        <taxon>Rhabditida</taxon>
        <taxon>Tylenchina</taxon>
        <taxon>Tylenchomorpha</taxon>
        <taxon>Aphelenchoidea</taxon>
        <taxon>Aphelenchoididae</taxon>
        <taxon>Bursaphelenchus</taxon>
    </lineage>
</organism>
<protein>
    <submittedName>
        <fullName evidence="9">(pine wood nematode) hypothetical protein</fullName>
    </submittedName>
</protein>
<dbReference type="SUPFAM" id="SSF48264">
    <property type="entry name" value="Cytochrome P450"/>
    <property type="match status" value="1"/>
</dbReference>
<dbReference type="CDD" id="cd20617">
    <property type="entry name" value="CYP1_2-like"/>
    <property type="match status" value="1"/>
</dbReference>
<evidence type="ECO:0000313" key="10">
    <source>
        <dbReference type="Proteomes" id="UP000659654"/>
    </source>
</evidence>
<dbReference type="EMBL" id="CAJFCV020000004">
    <property type="protein sequence ID" value="CAG9113305.1"/>
    <property type="molecule type" value="Genomic_DNA"/>
</dbReference>
<dbReference type="Proteomes" id="UP000659654">
    <property type="component" value="Unassembled WGS sequence"/>
</dbReference>
<comment type="caution">
    <text evidence="9">The sequence shown here is derived from an EMBL/GenBank/DDBJ whole genome shotgun (WGS) entry which is preliminary data.</text>
</comment>
<dbReference type="Pfam" id="PF00067">
    <property type="entry name" value="p450"/>
    <property type="match status" value="1"/>
</dbReference>
<dbReference type="PANTHER" id="PTHR24300">
    <property type="entry name" value="CYTOCHROME P450 508A4-RELATED"/>
    <property type="match status" value="1"/>
</dbReference>
<dbReference type="GO" id="GO:0016712">
    <property type="term" value="F:oxidoreductase activity, acting on paired donors, with incorporation or reduction of molecular oxygen, reduced flavin or flavoprotein as one donor, and incorporation of one atom of oxygen"/>
    <property type="evidence" value="ECO:0007669"/>
    <property type="project" value="TreeGrafter"/>
</dbReference>